<dbReference type="GO" id="GO:0008237">
    <property type="term" value="F:metallopeptidase activity"/>
    <property type="evidence" value="ECO:0007669"/>
    <property type="project" value="UniProtKB-KW"/>
</dbReference>
<keyword evidence="3" id="KW-0378">Hydrolase</keyword>
<protein>
    <submittedName>
        <fullName evidence="3">NF038122 family metalloprotease</fullName>
    </submittedName>
</protein>
<dbReference type="Proteomes" id="UP001495147">
    <property type="component" value="Unassembled WGS sequence"/>
</dbReference>
<feature type="chain" id="PRO_5046277349" evidence="1">
    <location>
        <begin position="25"/>
        <end position="351"/>
    </location>
</feature>
<keyword evidence="4" id="KW-1185">Reference proteome</keyword>
<keyword evidence="3" id="KW-0482">Metalloprotease</keyword>
<dbReference type="NCBIfam" id="TIGR02595">
    <property type="entry name" value="PEP_CTERM"/>
    <property type="match status" value="1"/>
</dbReference>
<evidence type="ECO:0000313" key="4">
    <source>
        <dbReference type="Proteomes" id="UP001495147"/>
    </source>
</evidence>
<keyword evidence="1" id="KW-0732">Signal</keyword>
<dbReference type="NCBIfam" id="NF038122">
    <property type="entry name" value="metallo_LGF"/>
    <property type="match status" value="1"/>
</dbReference>
<dbReference type="RefSeq" id="WP_347702844.1">
    <property type="nucleotide sequence ID" value="NZ_JBDPZD010000001.1"/>
</dbReference>
<name>A0ABV0FVQ7_9BURK</name>
<proteinExistence type="predicted"/>
<dbReference type="Pfam" id="PF07589">
    <property type="entry name" value="PEP-CTERM"/>
    <property type="match status" value="1"/>
</dbReference>
<keyword evidence="3" id="KW-0645">Protease</keyword>
<dbReference type="SUPFAM" id="SSF55486">
    <property type="entry name" value="Metalloproteases ('zincins'), catalytic domain"/>
    <property type="match status" value="1"/>
</dbReference>
<reference evidence="3 4" key="1">
    <citation type="submission" date="2024-05" db="EMBL/GenBank/DDBJ databases">
        <title>Roseateles sp. DJS-2-20 16S ribosomal RNA gene Genome sequencing and assembly.</title>
        <authorList>
            <person name="Woo H."/>
        </authorList>
    </citation>
    <scope>NUCLEOTIDE SEQUENCE [LARGE SCALE GENOMIC DNA]</scope>
    <source>
        <strain evidence="3 4">DJS-2-20</strain>
    </source>
</reference>
<comment type="caution">
    <text evidence="3">The sequence shown here is derived from an EMBL/GenBank/DDBJ whole genome shotgun (WGS) entry which is preliminary data.</text>
</comment>
<evidence type="ECO:0000256" key="1">
    <source>
        <dbReference type="SAM" id="SignalP"/>
    </source>
</evidence>
<evidence type="ECO:0000313" key="3">
    <source>
        <dbReference type="EMBL" id="MEO3690006.1"/>
    </source>
</evidence>
<sequence length="351" mass="36127">MSARLSKCLAALAVSAAMAPAAHALNFVFTNTGSTPMTAQQMAALQAAGNYWSSKLSDPVTIYLGVSFDSLGSGVLGQASSLLYVKNYADVRNLLSADKTTAADTMAVASLQAGNALSFWSTQGNGSARFDNDGSANNAGLLVSAANLKALGVKVNTTADAPDAHLSFSKDLAFSYSRVGGTPGGQHDFITVAEHEIGHALGFTSGVDSIDYCLDHASGCGLSGAANQFEESEWFTTLDLFRYSAPGKLDLQVGGSPYFSINGGASAIESFSTGDAHGNGFQASHFGTSHLTLMRPTISAGVSYDAMPADLLAMDAIGWDVATAVPEPASMAMLLAGLGVIGLRAQRRTKG</sequence>
<evidence type="ECO:0000259" key="2">
    <source>
        <dbReference type="Pfam" id="PF07589"/>
    </source>
</evidence>
<dbReference type="InterPro" id="IPR013424">
    <property type="entry name" value="Ice-binding_C"/>
</dbReference>
<feature type="signal peptide" evidence="1">
    <location>
        <begin position="1"/>
        <end position="24"/>
    </location>
</feature>
<feature type="domain" description="Ice-binding protein C-terminal" evidence="2">
    <location>
        <begin position="324"/>
        <end position="348"/>
    </location>
</feature>
<organism evidence="3 4">
    <name type="scientific">Roseateles paludis</name>
    <dbReference type="NCBI Taxonomy" id="3145238"/>
    <lineage>
        <taxon>Bacteria</taxon>
        <taxon>Pseudomonadati</taxon>
        <taxon>Pseudomonadota</taxon>
        <taxon>Betaproteobacteria</taxon>
        <taxon>Burkholderiales</taxon>
        <taxon>Sphaerotilaceae</taxon>
        <taxon>Roseateles</taxon>
    </lineage>
</organism>
<accession>A0ABV0FVQ7</accession>
<dbReference type="EMBL" id="JBDPZD010000001">
    <property type="protein sequence ID" value="MEO3690006.1"/>
    <property type="molecule type" value="Genomic_DNA"/>
</dbReference>
<gene>
    <name evidence="3" type="ORF">ABDJ85_00895</name>
</gene>